<organism evidence="2 3">
    <name type="scientific">Durusdinium trenchii</name>
    <dbReference type="NCBI Taxonomy" id="1381693"/>
    <lineage>
        <taxon>Eukaryota</taxon>
        <taxon>Sar</taxon>
        <taxon>Alveolata</taxon>
        <taxon>Dinophyceae</taxon>
        <taxon>Suessiales</taxon>
        <taxon>Symbiodiniaceae</taxon>
        <taxon>Durusdinium</taxon>
    </lineage>
</organism>
<name>A0ABP0QLN8_9DINO</name>
<evidence type="ECO:0000313" key="2">
    <source>
        <dbReference type="EMBL" id="CAK9088026.1"/>
    </source>
</evidence>
<feature type="compositionally biased region" description="Basic and acidic residues" evidence="1">
    <location>
        <begin position="27"/>
        <end position="38"/>
    </location>
</feature>
<feature type="compositionally biased region" description="Basic and acidic residues" evidence="1">
    <location>
        <begin position="121"/>
        <end position="132"/>
    </location>
</feature>
<evidence type="ECO:0000313" key="3">
    <source>
        <dbReference type="Proteomes" id="UP001642464"/>
    </source>
</evidence>
<sequence>MVERAHSLPPLNPWWSDTAKGEALLRHRRPEDLPVPHDGDEDFDLEVQGHRTGGCGKGRGVATLSGDSGKLFTTPPSWQEEDRVRGGGKRTHGIMPEEVQRVRGQQPVRTMGPMPPTPEHSGSDVRKDPGEK</sequence>
<proteinExistence type="predicted"/>
<protein>
    <submittedName>
        <fullName evidence="2">Uncharacterized protein</fullName>
    </submittedName>
</protein>
<dbReference type="EMBL" id="CAXAMM010039645">
    <property type="protein sequence ID" value="CAK9088026.1"/>
    <property type="molecule type" value="Genomic_DNA"/>
</dbReference>
<reference evidence="2 3" key="1">
    <citation type="submission" date="2024-02" db="EMBL/GenBank/DDBJ databases">
        <authorList>
            <person name="Chen Y."/>
            <person name="Shah S."/>
            <person name="Dougan E. K."/>
            <person name="Thang M."/>
            <person name="Chan C."/>
        </authorList>
    </citation>
    <scope>NUCLEOTIDE SEQUENCE [LARGE SCALE GENOMIC DNA]</scope>
</reference>
<feature type="non-terminal residue" evidence="2">
    <location>
        <position position="132"/>
    </location>
</feature>
<gene>
    <name evidence="2" type="ORF">SCF082_LOCUS41581</name>
</gene>
<accession>A0ABP0QLN8</accession>
<keyword evidence="3" id="KW-1185">Reference proteome</keyword>
<evidence type="ECO:0000256" key="1">
    <source>
        <dbReference type="SAM" id="MobiDB-lite"/>
    </source>
</evidence>
<feature type="region of interest" description="Disordered" evidence="1">
    <location>
        <begin position="27"/>
        <end position="132"/>
    </location>
</feature>
<comment type="caution">
    <text evidence="2">The sequence shown here is derived from an EMBL/GenBank/DDBJ whole genome shotgun (WGS) entry which is preliminary data.</text>
</comment>
<dbReference type="Proteomes" id="UP001642464">
    <property type="component" value="Unassembled WGS sequence"/>
</dbReference>